<dbReference type="GO" id="GO:0005829">
    <property type="term" value="C:cytosol"/>
    <property type="evidence" value="ECO:0007669"/>
    <property type="project" value="TreeGrafter"/>
</dbReference>
<evidence type="ECO:0000256" key="1">
    <source>
        <dbReference type="ARBA" id="ARBA00010164"/>
    </source>
</evidence>
<dbReference type="PANTHER" id="PTHR37419:SF1">
    <property type="entry name" value="SERINE_THREONINE-PROTEIN KINASE TOXIN HIPA"/>
    <property type="match status" value="1"/>
</dbReference>
<sequence>MRSLNVWVEAFSEPVGLLNSDENGVIQFSYAPAWFQSAANFPLSLSLPLREDPFGDSISRAFFSNLLQENDQLERVIAREGLDRGDIVGLLAHVGADCSGSVSVLPDDHPPIKRPGSLGQDYDVLSEEDFADLVMRLAQGRPLPAEMRDPSPVAGFRRKISLAALPGDRFGLPKVGSGAPTTHILKIPDPNHRHEARHEEFVTALAQQAGFNVGACVAGEVEGQEVLLITRYDRWVEEDRVYRVHQEDFAQALGLPADLKYERRGREGRRFDTEAIARVLDATDRPALAREQFLRLTLFNLLVGNNDNHAKNHALLHVPGQAPVLAPFYDLVPVQMVAGFREDLAFRIGNAQLPHEITAADLEIFSVALGIPAAGARRILVSTARELLETIEGLSANFSQEMRPLDNLIGEVATLLNAELGLDLALRERDAHVVRGGGWNLS</sequence>
<organism evidence="6 7">
    <name type="scientific">Novosphingobium aerophilum</name>
    <dbReference type="NCBI Taxonomy" id="2839843"/>
    <lineage>
        <taxon>Bacteria</taxon>
        <taxon>Pseudomonadati</taxon>
        <taxon>Pseudomonadota</taxon>
        <taxon>Alphaproteobacteria</taxon>
        <taxon>Sphingomonadales</taxon>
        <taxon>Sphingomonadaceae</taxon>
        <taxon>Novosphingobium</taxon>
    </lineage>
</organism>
<keyword evidence="7" id="KW-1185">Reference proteome</keyword>
<dbReference type="EMBL" id="JACLAU010000006">
    <property type="protein sequence ID" value="MBC2651399.1"/>
    <property type="molecule type" value="Genomic_DNA"/>
</dbReference>
<evidence type="ECO:0000259" key="5">
    <source>
        <dbReference type="Pfam" id="PF13657"/>
    </source>
</evidence>
<dbReference type="InterPro" id="IPR017508">
    <property type="entry name" value="HipA_N1"/>
</dbReference>
<evidence type="ECO:0000256" key="3">
    <source>
        <dbReference type="ARBA" id="ARBA00022777"/>
    </source>
</evidence>
<accession>A0A7X1F6Y7</accession>
<dbReference type="RefSeq" id="WP_185682810.1">
    <property type="nucleotide sequence ID" value="NZ_JACLAU010000006.1"/>
</dbReference>
<evidence type="ECO:0000313" key="7">
    <source>
        <dbReference type="Proteomes" id="UP000520156"/>
    </source>
</evidence>
<evidence type="ECO:0000256" key="2">
    <source>
        <dbReference type="ARBA" id="ARBA00022679"/>
    </source>
</evidence>
<feature type="domain" description="HipA-like C-terminal" evidence="4">
    <location>
        <begin position="153"/>
        <end position="387"/>
    </location>
</feature>
<dbReference type="NCBIfam" id="TIGR03071">
    <property type="entry name" value="couple_hipA"/>
    <property type="match status" value="1"/>
</dbReference>
<keyword evidence="3" id="KW-0418">Kinase</keyword>
<proteinExistence type="inferred from homology"/>
<reference evidence="6 7" key="1">
    <citation type="submission" date="2020-08" db="EMBL/GenBank/DDBJ databases">
        <title>The genome sequence of Novosphingobium flavum 4Y4.</title>
        <authorList>
            <person name="Liu Y."/>
        </authorList>
    </citation>
    <scope>NUCLEOTIDE SEQUENCE [LARGE SCALE GENOMIC DNA]</scope>
    <source>
        <strain evidence="6 7">4Y4</strain>
    </source>
</reference>
<dbReference type="InterPro" id="IPR012893">
    <property type="entry name" value="HipA-like_C"/>
</dbReference>
<protein>
    <submittedName>
        <fullName evidence="6">HipA domain-containing protein</fullName>
    </submittedName>
</protein>
<evidence type="ECO:0000259" key="4">
    <source>
        <dbReference type="Pfam" id="PF07804"/>
    </source>
</evidence>
<dbReference type="Pfam" id="PF07804">
    <property type="entry name" value="HipA_C"/>
    <property type="match status" value="1"/>
</dbReference>
<keyword evidence="2" id="KW-0808">Transferase</keyword>
<dbReference type="Pfam" id="PF13657">
    <property type="entry name" value="Couple_hipA"/>
    <property type="match status" value="1"/>
</dbReference>
<name>A0A7X1F6Y7_9SPHN</name>
<dbReference type="AlphaFoldDB" id="A0A7X1F6Y7"/>
<dbReference type="GO" id="GO:0004674">
    <property type="term" value="F:protein serine/threonine kinase activity"/>
    <property type="evidence" value="ECO:0007669"/>
    <property type="project" value="TreeGrafter"/>
</dbReference>
<comment type="similarity">
    <text evidence="1">Belongs to the HipA Ser/Thr kinase family.</text>
</comment>
<dbReference type="Proteomes" id="UP000520156">
    <property type="component" value="Unassembled WGS sequence"/>
</dbReference>
<gene>
    <name evidence="6" type="ORF">H7F49_06765</name>
</gene>
<dbReference type="InterPro" id="IPR052028">
    <property type="entry name" value="HipA_Ser/Thr_kinase"/>
</dbReference>
<dbReference type="PANTHER" id="PTHR37419">
    <property type="entry name" value="SERINE/THREONINE-PROTEIN KINASE TOXIN HIPA"/>
    <property type="match status" value="1"/>
</dbReference>
<evidence type="ECO:0000313" key="6">
    <source>
        <dbReference type="EMBL" id="MBC2651399.1"/>
    </source>
</evidence>
<feature type="domain" description="HipA N-terminal subdomain 1" evidence="5">
    <location>
        <begin position="5"/>
        <end position="104"/>
    </location>
</feature>
<dbReference type="Gene3D" id="1.10.1070.20">
    <property type="match status" value="1"/>
</dbReference>
<comment type="caution">
    <text evidence="6">The sequence shown here is derived from an EMBL/GenBank/DDBJ whole genome shotgun (WGS) entry which is preliminary data.</text>
</comment>